<dbReference type="PANTHER" id="PTHR31319:SF114">
    <property type="entry name" value="OS12G0262400 PROTEIN"/>
    <property type="match status" value="1"/>
</dbReference>
<sequence>MASSIPEYLYSSLDYTLFPTPDHHHDLSALPIPAAAAAPGGAAAMWGAATSDQDQEFMVPFYGSSSSSSNIGLENALSSLSSSPTESLVSSSSLSSAIMAASTSFPEQIGGVSDGVVAAGTGALLFSDHHEYYKMMRDYNMIDNLHGINAGVHENFGGGGCNINNGFIHEFGEECCATSFLPDFKPVSLLGAGQKSWLGMQSNQMHAIEEPNMIMKVNRYSEEERKERIVRYLKKRNQRNFNKTIKYACRKTLADRRVRVRGRFARNNEVCHPDHEYQQMVAKKKELDYTRKQMDFGSEDADDSVQIKYDDEEDWLQGFALCCWVNNGAT</sequence>
<proteinExistence type="predicted"/>
<organism evidence="5 6">
    <name type="scientific">Trema orientale</name>
    <name type="common">Charcoal tree</name>
    <name type="synonym">Celtis orientalis</name>
    <dbReference type="NCBI Taxonomy" id="63057"/>
    <lineage>
        <taxon>Eukaryota</taxon>
        <taxon>Viridiplantae</taxon>
        <taxon>Streptophyta</taxon>
        <taxon>Embryophyta</taxon>
        <taxon>Tracheophyta</taxon>
        <taxon>Spermatophyta</taxon>
        <taxon>Magnoliopsida</taxon>
        <taxon>eudicotyledons</taxon>
        <taxon>Gunneridae</taxon>
        <taxon>Pentapetalae</taxon>
        <taxon>rosids</taxon>
        <taxon>fabids</taxon>
        <taxon>Rosales</taxon>
        <taxon>Cannabaceae</taxon>
        <taxon>Trema</taxon>
    </lineage>
</organism>
<keyword evidence="6" id="KW-1185">Reference proteome</keyword>
<dbReference type="OrthoDB" id="1143050at2759"/>
<evidence type="ECO:0000313" key="6">
    <source>
        <dbReference type="Proteomes" id="UP000237000"/>
    </source>
</evidence>
<evidence type="ECO:0000256" key="3">
    <source>
        <dbReference type="PROSITE-ProRule" id="PRU00357"/>
    </source>
</evidence>
<feature type="domain" description="CCT" evidence="4">
    <location>
        <begin position="225"/>
        <end position="267"/>
    </location>
</feature>
<dbReference type="InParanoid" id="A0A2P5CCT3"/>
<dbReference type="PROSITE" id="PS51017">
    <property type="entry name" value="CCT"/>
    <property type="match status" value="1"/>
</dbReference>
<dbReference type="GO" id="GO:0005634">
    <property type="term" value="C:nucleus"/>
    <property type="evidence" value="ECO:0007669"/>
    <property type="project" value="UniProtKB-SubCell"/>
</dbReference>
<evidence type="ECO:0000256" key="2">
    <source>
        <dbReference type="ARBA" id="ARBA00023242"/>
    </source>
</evidence>
<dbReference type="Proteomes" id="UP000237000">
    <property type="component" value="Unassembled WGS sequence"/>
</dbReference>
<name>A0A2P5CCT3_TREOI</name>
<dbReference type="GO" id="GO:0003700">
    <property type="term" value="F:DNA-binding transcription factor activity"/>
    <property type="evidence" value="ECO:0007669"/>
    <property type="project" value="TreeGrafter"/>
</dbReference>
<dbReference type="InterPro" id="IPR045281">
    <property type="entry name" value="CONSTANS-like"/>
</dbReference>
<gene>
    <name evidence="5" type="ORF">TorRG33x02_289980</name>
</gene>
<comment type="subcellular location">
    <subcellularLocation>
        <location evidence="1 3">Nucleus</location>
    </subcellularLocation>
</comment>
<dbReference type="STRING" id="63057.A0A2P5CCT3"/>
<evidence type="ECO:0000256" key="1">
    <source>
        <dbReference type="ARBA" id="ARBA00004123"/>
    </source>
</evidence>
<comment type="caution">
    <text evidence="5">The sequence shown here is derived from an EMBL/GenBank/DDBJ whole genome shotgun (WGS) entry which is preliminary data.</text>
</comment>
<evidence type="ECO:0000313" key="5">
    <source>
        <dbReference type="EMBL" id="PON58794.1"/>
    </source>
</evidence>
<dbReference type="EMBL" id="JXTC01000381">
    <property type="protein sequence ID" value="PON58794.1"/>
    <property type="molecule type" value="Genomic_DNA"/>
</dbReference>
<dbReference type="InterPro" id="IPR010402">
    <property type="entry name" value="CCT_domain"/>
</dbReference>
<keyword evidence="2 3" id="KW-0539">Nucleus</keyword>
<reference evidence="6" key="1">
    <citation type="submission" date="2016-06" db="EMBL/GenBank/DDBJ databases">
        <title>Parallel loss of symbiosis genes in relatives of nitrogen-fixing non-legume Parasponia.</title>
        <authorList>
            <person name="Van Velzen R."/>
            <person name="Holmer R."/>
            <person name="Bu F."/>
            <person name="Rutten L."/>
            <person name="Van Zeijl A."/>
            <person name="Liu W."/>
            <person name="Santuari L."/>
            <person name="Cao Q."/>
            <person name="Sharma T."/>
            <person name="Shen D."/>
            <person name="Roswanjaya Y."/>
            <person name="Wardhani T."/>
            <person name="Kalhor M.S."/>
            <person name="Jansen J."/>
            <person name="Van den Hoogen J."/>
            <person name="Gungor B."/>
            <person name="Hartog M."/>
            <person name="Hontelez J."/>
            <person name="Verver J."/>
            <person name="Yang W.-C."/>
            <person name="Schijlen E."/>
            <person name="Repin R."/>
            <person name="Schilthuizen M."/>
            <person name="Schranz E."/>
            <person name="Heidstra R."/>
            <person name="Miyata K."/>
            <person name="Fedorova E."/>
            <person name="Kohlen W."/>
            <person name="Bisseling T."/>
            <person name="Smit S."/>
            <person name="Geurts R."/>
        </authorList>
    </citation>
    <scope>NUCLEOTIDE SEQUENCE [LARGE SCALE GENOMIC DNA]</scope>
    <source>
        <strain evidence="6">cv. RG33-2</strain>
    </source>
</reference>
<evidence type="ECO:0000259" key="4">
    <source>
        <dbReference type="PROSITE" id="PS51017"/>
    </source>
</evidence>
<accession>A0A2P5CCT3</accession>
<dbReference type="PANTHER" id="PTHR31319">
    <property type="entry name" value="ZINC FINGER PROTEIN CONSTANS-LIKE 4"/>
    <property type="match status" value="1"/>
</dbReference>
<dbReference type="Pfam" id="PF06203">
    <property type="entry name" value="CCT"/>
    <property type="match status" value="1"/>
</dbReference>
<protein>
    <submittedName>
        <fullName evidence="5">CCT domain containing protein</fullName>
    </submittedName>
</protein>
<dbReference type="GO" id="GO:0009909">
    <property type="term" value="P:regulation of flower development"/>
    <property type="evidence" value="ECO:0007669"/>
    <property type="project" value="InterPro"/>
</dbReference>
<dbReference type="AlphaFoldDB" id="A0A2P5CCT3"/>